<organism evidence="2 3">
    <name type="scientific">Tribolium castaneum</name>
    <name type="common">Red flour beetle</name>
    <dbReference type="NCBI Taxonomy" id="7070"/>
    <lineage>
        <taxon>Eukaryota</taxon>
        <taxon>Metazoa</taxon>
        <taxon>Ecdysozoa</taxon>
        <taxon>Arthropoda</taxon>
        <taxon>Hexapoda</taxon>
        <taxon>Insecta</taxon>
        <taxon>Pterygota</taxon>
        <taxon>Neoptera</taxon>
        <taxon>Endopterygota</taxon>
        <taxon>Coleoptera</taxon>
        <taxon>Polyphaga</taxon>
        <taxon>Cucujiformia</taxon>
        <taxon>Tenebrionidae</taxon>
        <taxon>Tenebrionidae incertae sedis</taxon>
        <taxon>Tribolium</taxon>
    </lineage>
</organism>
<dbReference type="Proteomes" id="UP000007266">
    <property type="component" value="Linkage group 4"/>
</dbReference>
<gene>
    <name evidence="2" type="primary">AUGUSTUS-3.0.2_32754</name>
    <name evidence="2" type="ORF">TcasGA2_TC032754</name>
</gene>
<feature type="signal peptide" evidence="1">
    <location>
        <begin position="1"/>
        <end position="16"/>
    </location>
</feature>
<evidence type="ECO:0000313" key="2">
    <source>
        <dbReference type="EMBL" id="KYB27837.1"/>
    </source>
</evidence>
<keyword evidence="3" id="KW-1185">Reference proteome</keyword>
<name>A0A139WJ65_TRICA</name>
<dbReference type="InParanoid" id="A0A139WJ65"/>
<dbReference type="AlphaFoldDB" id="A0A139WJ65"/>
<keyword evidence="1" id="KW-0732">Signal</keyword>
<proteinExistence type="predicted"/>
<evidence type="ECO:0000313" key="3">
    <source>
        <dbReference type="Proteomes" id="UP000007266"/>
    </source>
</evidence>
<sequence length="43" mass="5074">MFVVFQFLVYFRCLLRTILDKGAFLVSAVSNLKKEAFFQKLEI</sequence>
<dbReference type="EMBL" id="KQ971338">
    <property type="protein sequence ID" value="KYB27837.1"/>
    <property type="molecule type" value="Genomic_DNA"/>
</dbReference>
<evidence type="ECO:0000256" key="1">
    <source>
        <dbReference type="SAM" id="SignalP"/>
    </source>
</evidence>
<accession>A0A139WJ65</accession>
<feature type="chain" id="PRO_5007300006" evidence="1">
    <location>
        <begin position="17"/>
        <end position="43"/>
    </location>
</feature>
<reference evidence="2 3" key="2">
    <citation type="journal article" date="2010" name="Nucleic Acids Res.">
        <title>BeetleBase in 2010: revisions to provide comprehensive genomic information for Tribolium castaneum.</title>
        <authorList>
            <person name="Kim H.S."/>
            <person name="Murphy T."/>
            <person name="Xia J."/>
            <person name="Caragea D."/>
            <person name="Park Y."/>
            <person name="Beeman R.W."/>
            <person name="Lorenzen M.D."/>
            <person name="Butcher S."/>
            <person name="Manak J.R."/>
            <person name="Brown S.J."/>
        </authorList>
    </citation>
    <scope>GENOME REANNOTATION</scope>
    <source>
        <strain evidence="2 3">Georgia GA2</strain>
    </source>
</reference>
<reference evidence="2 3" key="1">
    <citation type="journal article" date="2008" name="Nature">
        <title>The genome of the model beetle and pest Tribolium castaneum.</title>
        <authorList>
            <consortium name="Tribolium Genome Sequencing Consortium"/>
            <person name="Richards S."/>
            <person name="Gibbs R.A."/>
            <person name="Weinstock G.M."/>
            <person name="Brown S.J."/>
            <person name="Denell R."/>
            <person name="Beeman R.W."/>
            <person name="Gibbs R."/>
            <person name="Beeman R.W."/>
            <person name="Brown S.J."/>
            <person name="Bucher G."/>
            <person name="Friedrich M."/>
            <person name="Grimmelikhuijzen C.J."/>
            <person name="Klingler M."/>
            <person name="Lorenzen M."/>
            <person name="Richards S."/>
            <person name="Roth S."/>
            <person name="Schroder R."/>
            <person name="Tautz D."/>
            <person name="Zdobnov E.M."/>
            <person name="Muzny D."/>
            <person name="Gibbs R.A."/>
            <person name="Weinstock G.M."/>
            <person name="Attaway T."/>
            <person name="Bell S."/>
            <person name="Buhay C.J."/>
            <person name="Chandrabose M.N."/>
            <person name="Chavez D."/>
            <person name="Clerk-Blankenburg K.P."/>
            <person name="Cree A."/>
            <person name="Dao M."/>
            <person name="Davis C."/>
            <person name="Chacko J."/>
            <person name="Dinh H."/>
            <person name="Dugan-Rocha S."/>
            <person name="Fowler G."/>
            <person name="Garner T.T."/>
            <person name="Garnes J."/>
            <person name="Gnirke A."/>
            <person name="Hawes A."/>
            <person name="Hernandez J."/>
            <person name="Hines S."/>
            <person name="Holder M."/>
            <person name="Hume J."/>
            <person name="Jhangiani S.N."/>
            <person name="Joshi V."/>
            <person name="Khan Z.M."/>
            <person name="Jackson L."/>
            <person name="Kovar C."/>
            <person name="Kowis A."/>
            <person name="Lee S."/>
            <person name="Lewis L.R."/>
            <person name="Margolis J."/>
            <person name="Morgan M."/>
            <person name="Nazareth L.V."/>
            <person name="Nguyen N."/>
            <person name="Okwuonu G."/>
            <person name="Parker D."/>
            <person name="Richards S."/>
            <person name="Ruiz S.J."/>
            <person name="Santibanez J."/>
            <person name="Savard J."/>
            <person name="Scherer S.E."/>
            <person name="Schneider B."/>
            <person name="Sodergren E."/>
            <person name="Tautz D."/>
            <person name="Vattahil S."/>
            <person name="Villasana D."/>
            <person name="White C.S."/>
            <person name="Wright R."/>
            <person name="Park Y."/>
            <person name="Beeman R.W."/>
            <person name="Lord J."/>
            <person name="Oppert B."/>
            <person name="Lorenzen M."/>
            <person name="Brown S."/>
            <person name="Wang L."/>
            <person name="Savard J."/>
            <person name="Tautz D."/>
            <person name="Richards S."/>
            <person name="Weinstock G."/>
            <person name="Gibbs R.A."/>
            <person name="Liu Y."/>
            <person name="Worley K."/>
            <person name="Weinstock G."/>
            <person name="Elsik C.G."/>
            <person name="Reese J.T."/>
            <person name="Elhaik E."/>
            <person name="Landan G."/>
            <person name="Graur D."/>
            <person name="Arensburger P."/>
            <person name="Atkinson P."/>
            <person name="Beeman R.W."/>
            <person name="Beidler J."/>
            <person name="Brown S.J."/>
            <person name="Demuth J.P."/>
            <person name="Drury D.W."/>
            <person name="Du Y.Z."/>
            <person name="Fujiwara H."/>
            <person name="Lorenzen M."/>
            <person name="Maselli V."/>
            <person name="Osanai M."/>
            <person name="Park Y."/>
            <person name="Robertson H.M."/>
            <person name="Tu Z."/>
            <person name="Wang J.J."/>
            <person name="Wang S."/>
            <person name="Richards S."/>
            <person name="Song H."/>
            <person name="Zhang L."/>
            <person name="Sodergren E."/>
            <person name="Werner D."/>
            <person name="Stanke M."/>
            <person name="Morgenstern B."/>
            <person name="Solovyev V."/>
            <person name="Kosarev P."/>
            <person name="Brown G."/>
            <person name="Chen H.C."/>
            <person name="Ermolaeva O."/>
            <person name="Hlavina W."/>
            <person name="Kapustin Y."/>
            <person name="Kiryutin B."/>
            <person name="Kitts P."/>
            <person name="Maglott D."/>
            <person name="Pruitt K."/>
            <person name="Sapojnikov V."/>
            <person name="Souvorov A."/>
            <person name="Mackey A.J."/>
            <person name="Waterhouse R.M."/>
            <person name="Wyder S."/>
            <person name="Zdobnov E.M."/>
            <person name="Zdobnov E.M."/>
            <person name="Wyder S."/>
            <person name="Kriventseva E.V."/>
            <person name="Kadowaki T."/>
            <person name="Bork P."/>
            <person name="Aranda M."/>
            <person name="Bao R."/>
            <person name="Beermann A."/>
            <person name="Berns N."/>
            <person name="Bolognesi R."/>
            <person name="Bonneton F."/>
            <person name="Bopp D."/>
            <person name="Brown S.J."/>
            <person name="Bucher G."/>
            <person name="Butts T."/>
            <person name="Chaumot A."/>
            <person name="Denell R.E."/>
            <person name="Ferrier D.E."/>
            <person name="Friedrich M."/>
            <person name="Gordon C.M."/>
            <person name="Jindra M."/>
            <person name="Klingler M."/>
            <person name="Lan Q."/>
            <person name="Lattorff H.M."/>
            <person name="Laudet V."/>
            <person name="von Levetsow C."/>
            <person name="Liu Z."/>
            <person name="Lutz R."/>
            <person name="Lynch J.A."/>
            <person name="da Fonseca R.N."/>
            <person name="Posnien N."/>
            <person name="Reuter R."/>
            <person name="Roth S."/>
            <person name="Savard J."/>
            <person name="Schinko J.B."/>
            <person name="Schmitt C."/>
            <person name="Schoppmeier M."/>
            <person name="Schroder R."/>
            <person name="Shippy T.D."/>
            <person name="Simonnet F."/>
            <person name="Marques-Souza H."/>
            <person name="Tautz D."/>
            <person name="Tomoyasu Y."/>
            <person name="Trauner J."/>
            <person name="Van der Zee M."/>
            <person name="Vervoort M."/>
            <person name="Wittkopp N."/>
            <person name="Wimmer E.A."/>
            <person name="Yang X."/>
            <person name="Jones A.K."/>
            <person name="Sattelle D.B."/>
            <person name="Ebert P.R."/>
            <person name="Nelson D."/>
            <person name="Scott J.G."/>
            <person name="Beeman R.W."/>
            <person name="Muthukrishnan S."/>
            <person name="Kramer K.J."/>
            <person name="Arakane Y."/>
            <person name="Beeman R.W."/>
            <person name="Zhu Q."/>
            <person name="Hogenkamp D."/>
            <person name="Dixit R."/>
            <person name="Oppert B."/>
            <person name="Jiang H."/>
            <person name="Zou Z."/>
            <person name="Marshall J."/>
            <person name="Elpidina E."/>
            <person name="Vinokurov K."/>
            <person name="Oppert C."/>
            <person name="Zou Z."/>
            <person name="Evans J."/>
            <person name="Lu Z."/>
            <person name="Zhao P."/>
            <person name="Sumathipala N."/>
            <person name="Altincicek B."/>
            <person name="Vilcinskas A."/>
            <person name="Williams M."/>
            <person name="Hultmark D."/>
            <person name="Hetru C."/>
            <person name="Jiang H."/>
            <person name="Grimmelikhuijzen C.J."/>
            <person name="Hauser F."/>
            <person name="Cazzamali G."/>
            <person name="Williamson M."/>
            <person name="Park Y."/>
            <person name="Li B."/>
            <person name="Tanaka Y."/>
            <person name="Predel R."/>
            <person name="Neupert S."/>
            <person name="Schachtner J."/>
            <person name="Verleyen P."/>
            <person name="Raible F."/>
            <person name="Bork P."/>
            <person name="Friedrich M."/>
            <person name="Walden K.K."/>
            <person name="Robertson H.M."/>
            <person name="Angeli S."/>
            <person name="Foret S."/>
            <person name="Bucher G."/>
            <person name="Schuetz S."/>
            <person name="Maleszka R."/>
            <person name="Wimmer E.A."/>
            <person name="Beeman R.W."/>
            <person name="Lorenzen M."/>
            <person name="Tomoyasu Y."/>
            <person name="Miller S.C."/>
            <person name="Grossmann D."/>
            <person name="Bucher G."/>
        </authorList>
    </citation>
    <scope>NUCLEOTIDE SEQUENCE [LARGE SCALE GENOMIC DNA]</scope>
    <source>
        <strain evidence="2 3">Georgia GA2</strain>
    </source>
</reference>
<protein>
    <submittedName>
        <fullName evidence="2">Uncharacterized protein</fullName>
    </submittedName>
</protein>